<dbReference type="PANTHER" id="PTHR48484">
    <property type="entry name" value="PRO-INTERLEUKIN-16"/>
    <property type="match status" value="1"/>
</dbReference>
<dbReference type="Gene3D" id="2.30.42.10">
    <property type="match status" value="1"/>
</dbReference>
<sequence length="685" mass="73496">MGQKWRKIRRRCSSFNTGTGKGGKSTAAVDGPLLPPSPSSSDDSAASTPTAAATVQDMLRSRLNMLNIGGHKRRPQLQLFGGGGGCNARPSSVAADTSTFYVPSPLLRPDDDDDDGGGGDHADAAAGPCSLPVAFDLSADHRLLQPSSLCRVAETPSSCGSSGRGTADDGAGSDRSSVSYSDHGYNSIASTATAIAGHEADRLGGCRPHSFVIRRTANNAQRRPTRCSGDDTDDGYNDDDGGAGDEDDDDDYYNCSLLLQNKPKMRSCRRWSQADSLALDTPTLTAKAFRIGGAVSTPDGGRPRYGGPSSLQQTYTPPPLQQQLPSLQQQFPSLQQQLPSLQSPSLQQQLPSLNHRQQLSSSPPPLPPPLPPPPLMHKPLPPPPPPPSSSSSSSERTDLPAIPESSQWDEQQRARHRRLTPERQQADRLERNGSARVSGRNPYRTFNGRTASPAGATALGSGGGGGGSGVVPAGHCQRDSLLQGGKNDSNCFYTLPRGGGKDACFTIMTVKFQKGPGHKCLGFSIVGGTDSPKGTMGIYVKTIFPNGQAADTETLKEGDEILAVNNKPLHGLSHREAIAVFKEIKLGEMALHIGRRIPKRTRESVKSMRRRIFNEILISTDGVIIIILFTIITFCTYTYNYFIQSYIKMFHRLTAIIINFLLLHTIHYTGLDTVISRFSTLTLSP</sequence>
<dbReference type="InterPro" id="IPR036034">
    <property type="entry name" value="PDZ_sf"/>
</dbReference>
<feature type="region of interest" description="Disordered" evidence="1">
    <location>
        <begin position="1"/>
        <end position="52"/>
    </location>
</feature>
<dbReference type="AlphaFoldDB" id="A0A6G0TGU3"/>
<reference evidence="4 5" key="1">
    <citation type="submission" date="2019-08" db="EMBL/GenBank/DDBJ databases">
        <title>The genome of the soybean aphid Biotype 1, its phylome, world population structure and adaptation to the North American continent.</title>
        <authorList>
            <person name="Giordano R."/>
            <person name="Donthu R.K."/>
            <person name="Hernandez A.G."/>
            <person name="Wright C.L."/>
            <person name="Zimin A.V."/>
        </authorList>
    </citation>
    <scope>NUCLEOTIDE SEQUENCE [LARGE SCALE GENOMIC DNA]</scope>
    <source>
        <tissue evidence="4">Whole aphids</tissue>
    </source>
</reference>
<feature type="region of interest" description="Disordered" evidence="1">
    <location>
        <begin position="336"/>
        <end position="471"/>
    </location>
</feature>
<feature type="region of interest" description="Disordered" evidence="1">
    <location>
        <begin position="215"/>
        <end position="250"/>
    </location>
</feature>
<gene>
    <name evidence="4" type="ORF">AGLY_009721</name>
</gene>
<evidence type="ECO:0000313" key="4">
    <source>
        <dbReference type="EMBL" id="KAE9532640.1"/>
    </source>
</evidence>
<dbReference type="PANTHER" id="PTHR48484:SF2">
    <property type="entry name" value="PRO-INTERLEUKIN-16"/>
    <property type="match status" value="1"/>
</dbReference>
<dbReference type="InterPro" id="IPR001478">
    <property type="entry name" value="PDZ"/>
</dbReference>
<protein>
    <recommendedName>
        <fullName evidence="3">PDZ domain-containing protein</fullName>
    </recommendedName>
</protein>
<comment type="caution">
    <text evidence="4">The sequence shown here is derived from an EMBL/GenBank/DDBJ whole genome shotgun (WGS) entry which is preliminary data.</text>
</comment>
<dbReference type="SUPFAM" id="SSF50156">
    <property type="entry name" value="PDZ domain-like"/>
    <property type="match status" value="1"/>
</dbReference>
<dbReference type="Proteomes" id="UP000475862">
    <property type="component" value="Unassembled WGS sequence"/>
</dbReference>
<feature type="compositionally biased region" description="Low complexity" evidence="1">
    <location>
        <begin position="310"/>
        <end position="323"/>
    </location>
</feature>
<feature type="compositionally biased region" description="Gly residues" evidence="1">
    <location>
        <begin position="460"/>
        <end position="469"/>
    </location>
</feature>
<evidence type="ECO:0000256" key="2">
    <source>
        <dbReference type="SAM" id="Phobius"/>
    </source>
</evidence>
<keyword evidence="2" id="KW-1133">Transmembrane helix</keyword>
<proteinExistence type="predicted"/>
<feature type="transmembrane region" description="Helical" evidence="2">
    <location>
        <begin position="649"/>
        <end position="671"/>
    </location>
</feature>
<dbReference type="OrthoDB" id="6022711at2759"/>
<feature type="compositionally biased region" description="Acidic residues" evidence="1">
    <location>
        <begin position="230"/>
        <end position="250"/>
    </location>
</feature>
<keyword evidence="2" id="KW-0472">Membrane</keyword>
<evidence type="ECO:0000313" key="5">
    <source>
        <dbReference type="Proteomes" id="UP000475862"/>
    </source>
</evidence>
<dbReference type="Pfam" id="PF00595">
    <property type="entry name" value="PDZ"/>
    <property type="match status" value="1"/>
</dbReference>
<feature type="transmembrane region" description="Helical" evidence="2">
    <location>
        <begin position="616"/>
        <end position="643"/>
    </location>
</feature>
<feature type="compositionally biased region" description="Low complexity" evidence="1">
    <location>
        <begin position="39"/>
        <end position="52"/>
    </location>
</feature>
<feature type="domain" description="PDZ" evidence="3">
    <location>
        <begin position="509"/>
        <end position="583"/>
    </location>
</feature>
<accession>A0A6G0TGU3</accession>
<dbReference type="InterPro" id="IPR055287">
    <property type="entry name" value="IL-16-like"/>
</dbReference>
<keyword evidence="2" id="KW-0812">Transmembrane</keyword>
<evidence type="ECO:0000256" key="1">
    <source>
        <dbReference type="SAM" id="MobiDB-lite"/>
    </source>
</evidence>
<dbReference type="EMBL" id="VYZN01000038">
    <property type="protein sequence ID" value="KAE9532640.1"/>
    <property type="molecule type" value="Genomic_DNA"/>
</dbReference>
<dbReference type="GO" id="GO:0005125">
    <property type="term" value="F:cytokine activity"/>
    <property type="evidence" value="ECO:0007669"/>
    <property type="project" value="InterPro"/>
</dbReference>
<feature type="compositionally biased region" description="Low complexity" evidence="1">
    <location>
        <begin position="336"/>
        <end position="353"/>
    </location>
</feature>
<dbReference type="PROSITE" id="PS50106">
    <property type="entry name" value="PDZ"/>
    <property type="match status" value="1"/>
</dbReference>
<evidence type="ECO:0000259" key="3">
    <source>
        <dbReference type="PROSITE" id="PS50106"/>
    </source>
</evidence>
<keyword evidence="5" id="KW-1185">Reference proteome</keyword>
<organism evidence="4 5">
    <name type="scientific">Aphis glycines</name>
    <name type="common">Soybean aphid</name>
    <dbReference type="NCBI Taxonomy" id="307491"/>
    <lineage>
        <taxon>Eukaryota</taxon>
        <taxon>Metazoa</taxon>
        <taxon>Ecdysozoa</taxon>
        <taxon>Arthropoda</taxon>
        <taxon>Hexapoda</taxon>
        <taxon>Insecta</taxon>
        <taxon>Pterygota</taxon>
        <taxon>Neoptera</taxon>
        <taxon>Paraneoptera</taxon>
        <taxon>Hemiptera</taxon>
        <taxon>Sternorrhyncha</taxon>
        <taxon>Aphidomorpha</taxon>
        <taxon>Aphidoidea</taxon>
        <taxon>Aphididae</taxon>
        <taxon>Aphidini</taxon>
        <taxon>Aphis</taxon>
        <taxon>Aphis</taxon>
    </lineage>
</organism>
<dbReference type="CDD" id="cd06759">
    <property type="entry name" value="PDZ3_PDZD2-PDZ1_hPro-IL-16-like"/>
    <property type="match status" value="1"/>
</dbReference>
<feature type="compositionally biased region" description="Basic and acidic residues" evidence="1">
    <location>
        <begin position="419"/>
        <end position="433"/>
    </location>
</feature>
<dbReference type="SMART" id="SM00228">
    <property type="entry name" value="PDZ"/>
    <property type="match status" value="1"/>
</dbReference>
<feature type="compositionally biased region" description="Pro residues" evidence="1">
    <location>
        <begin position="362"/>
        <end position="388"/>
    </location>
</feature>
<dbReference type="GO" id="GO:0050930">
    <property type="term" value="P:induction of positive chemotaxis"/>
    <property type="evidence" value="ECO:0007669"/>
    <property type="project" value="InterPro"/>
</dbReference>
<feature type="compositionally biased region" description="Basic residues" evidence="1">
    <location>
        <begin position="1"/>
        <end position="12"/>
    </location>
</feature>
<name>A0A6G0TGU3_APHGL</name>
<feature type="region of interest" description="Disordered" evidence="1">
    <location>
        <begin position="290"/>
        <end position="323"/>
    </location>
</feature>
<feature type="compositionally biased region" description="Low complexity" evidence="1">
    <location>
        <begin position="450"/>
        <end position="459"/>
    </location>
</feature>
<feature type="region of interest" description="Disordered" evidence="1">
    <location>
        <begin position="80"/>
        <end position="125"/>
    </location>
</feature>
<feature type="region of interest" description="Disordered" evidence="1">
    <location>
        <begin position="153"/>
        <end position="180"/>
    </location>
</feature>